<feature type="non-terminal residue" evidence="1">
    <location>
        <position position="1"/>
    </location>
</feature>
<protein>
    <submittedName>
        <fullName evidence="1">Uncharacterized protein</fullName>
    </submittedName>
</protein>
<proteinExistence type="predicted"/>
<dbReference type="AlphaFoldDB" id="X0XBP9"/>
<evidence type="ECO:0000313" key="1">
    <source>
        <dbReference type="EMBL" id="GAG40485.1"/>
    </source>
</evidence>
<comment type="caution">
    <text evidence="1">The sequence shown here is derived from an EMBL/GenBank/DDBJ whole genome shotgun (WGS) entry which is preliminary data.</text>
</comment>
<name>X0XBP9_9ZZZZ</name>
<dbReference type="EMBL" id="BARS01046184">
    <property type="protein sequence ID" value="GAG40485.1"/>
    <property type="molecule type" value="Genomic_DNA"/>
</dbReference>
<gene>
    <name evidence="1" type="ORF">S01H1_69542</name>
</gene>
<sequence>DDTGRWYESENEISPVIWDDGDFEAWRAFKKQEESTQVKSLSGFTKLLLGRPSKKWLGET</sequence>
<organism evidence="1">
    <name type="scientific">marine sediment metagenome</name>
    <dbReference type="NCBI Taxonomy" id="412755"/>
    <lineage>
        <taxon>unclassified sequences</taxon>
        <taxon>metagenomes</taxon>
        <taxon>ecological metagenomes</taxon>
    </lineage>
</organism>
<reference evidence="1" key="1">
    <citation type="journal article" date="2014" name="Front. Microbiol.">
        <title>High frequency of phylogenetically diverse reductive dehalogenase-homologous genes in deep subseafloor sedimentary metagenomes.</title>
        <authorList>
            <person name="Kawai M."/>
            <person name="Futagami T."/>
            <person name="Toyoda A."/>
            <person name="Takaki Y."/>
            <person name="Nishi S."/>
            <person name="Hori S."/>
            <person name="Arai W."/>
            <person name="Tsubouchi T."/>
            <person name="Morono Y."/>
            <person name="Uchiyama I."/>
            <person name="Ito T."/>
            <person name="Fujiyama A."/>
            <person name="Inagaki F."/>
            <person name="Takami H."/>
        </authorList>
    </citation>
    <scope>NUCLEOTIDE SEQUENCE</scope>
    <source>
        <strain evidence="1">Expedition CK06-06</strain>
    </source>
</reference>
<accession>X0XBP9</accession>